<accession>A0ABQ5LL95</accession>
<keyword evidence="1" id="KW-0472">Membrane</keyword>
<dbReference type="RefSeq" id="WP_047779617.1">
    <property type="nucleotide sequence ID" value="NZ_BRLJ01000010.1"/>
</dbReference>
<dbReference type="InterPro" id="IPR046406">
    <property type="entry name" value="DcrB"/>
</dbReference>
<keyword evidence="1" id="KW-1003">Cell membrane</keyword>
<organism evidence="3 4">
    <name type="scientific">Pragia fontium</name>
    <dbReference type="NCBI Taxonomy" id="82985"/>
    <lineage>
        <taxon>Bacteria</taxon>
        <taxon>Pseudomonadati</taxon>
        <taxon>Pseudomonadota</taxon>
        <taxon>Gammaproteobacteria</taxon>
        <taxon>Enterobacterales</taxon>
        <taxon>Budviciaceae</taxon>
        <taxon>Pragia</taxon>
    </lineage>
</organism>
<sequence>MQKIVKIIGLCLFAASLAACDGGKEQSTPAGNSASTEQSAQQISALGGKVSFTVPDGLQDQSGKNTSQTTNMAVYADNNAQKMLIVISSSMPGDSLENLLTRMEDQQKMRDSELVVIKKTNVEASGQQLQRLDTAIKIDGKKNFSSTLLGQIDDQLLTMQITYPIDQQADAEKAVDKFISSLKIKQ</sequence>
<dbReference type="EMBL" id="BRLJ01000010">
    <property type="protein sequence ID" value="GKX64393.1"/>
    <property type="molecule type" value="Genomic_DNA"/>
</dbReference>
<proteinExistence type="inferred from homology"/>
<keyword evidence="1" id="KW-0564">Palmitate</keyword>
<evidence type="ECO:0000256" key="1">
    <source>
        <dbReference type="HAMAP-Rule" id="MF_02248"/>
    </source>
</evidence>
<comment type="caution">
    <text evidence="3">The sequence shown here is derived from an EMBL/GenBank/DDBJ whole genome shotgun (WGS) entry which is preliminary data.</text>
</comment>
<dbReference type="Gene3D" id="3.40.1000.10">
    <property type="entry name" value="Mog1/PsbP, alpha/beta/alpha sandwich"/>
    <property type="match status" value="1"/>
</dbReference>
<name>A0ABQ5LL95_9GAMM</name>
<comment type="subcellular location">
    <subcellularLocation>
        <location evidence="1">Cell membrane</location>
        <topology evidence="1">Lipid-anchor</topology>
        <orientation evidence="1">Periplasmic side</orientation>
    </subcellularLocation>
</comment>
<dbReference type="Pfam" id="PF08786">
    <property type="entry name" value="DcrB"/>
    <property type="match status" value="1"/>
</dbReference>
<reference evidence="3" key="1">
    <citation type="submission" date="2022-06" db="EMBL/GenBank/DDBJ databases">
        <title>Draft genome sequences of Pragia fontium str. JCM24417.</title>
        <authorList>
            <person name="Wakabayashi Y."/>
            <person name="Kojima K."/>
        </authorList>
    </citation>
    <scope>NUCLEOTIDE SEQUENCE</scope>
    <source>
        <strain evidence="3">JCM 24417</strain>
    </source>
</reference>
<feature type="signal peptide" evidence="2">
    <location>
        <begin position="1"/>
        <end position="21"/>
    </location>
</feature>
<dbReference type="HAMAP" id="MF_02248">
    <property type="entry name" value="DcrB"/>
    <property type="match status" value="1"/>
</dbReference>
<dbReference type="Proteomes" id="UP001059610">
    <property type="component" value="Unassembled WGS sequence"/>
</dbReference>
<keyword evidence="4" id="KW-1185">Reference proteome</keyword>
<evidence type="ECO:0000313" key="3">
    <source>
        <dbReference type="EMBL" id="GKX64393.1"/>
    </source>
</evidence>
<dbReference type="PROSITE" id="PS51257">
    <property type="entry name" value="PROKAR_LIPOPROTEIN"/>
    <property type="match status" value="1"/>
</dbReference>
<keyword evidence="1 2" id="KW-0732">Signal</keyword>
<comment type="similarity">
    <text evidence="1">Belongs to the DcrB family.</text>
</comment>
<evidence type="ECO:0000313" key="4">
    <source>
        <dbReference type="Proteomes" id="UP001059610"/>
    </source>
</evidence>
<evidence type="ECO:0000256" key="2">
    <source>
        <dbReference type="SAM" id="SignalP"/>
    </source>
</evidence>
<protein>
    <recommendedName>
        <fullName evidence="1">Inner membrane lipoprotein DcrB</fullName>
    </recommendedName>
</protein>
<comment type="function">
    <text evidence="1">Plays a role in cell envelope biogenesis, maintenance of cell envelope integrity and membrane homeostasis. Essential for lipoprotein maturation under conditions where membrane fluidity may be altered.</text>
</comment>
<keyword evidence="1" id="KW-0449">Lipoprotein</keyword>
<gene>
    <name evidence="1" type="primary">dcrB</name>
    <name evidence="3" type="ORF">SOASR032_29620</name>
</gene>
<dbReference type="InterPro" id="IPR014894">
    <property type="entry name" value="DcrB/EagT6"/>
</dbReference>
<feature type="chain" id="PRO_5045513106" description="Inner membrane lipoprotein DcrB" evidence="2">
    <location>
        <begin position="22"/>
        <end position="186"/>
    </location>
</feature>